<evidence type="ECO:0000313" key="4">
    <source>
        <dbReference type="EMBL" id="KAA0011339.1"/>
    </source>
</evidence>
<comment type="caution">
    <text evidence="4">The sequence shown here is derived from an EMBL/GenBank/DDBJ whole genome shotgun (WGS) entry which is preliminary data.</text>
</comment>
<evidence type="ECO:0000313" key="5">
    <source>
        <dbReference type="Proteomes" id="UP000486760"/>
    </source>
</evidence>
<dbReference type="PANTHER" id="PTHR47572:SF5">
    <property type="entry name" value="BLR2277 PROTEIN"/>
    <property type="match status" value="1"/>
</dbReference>
<dbReference type="AlphaFoldDB" id="A0A7V7FYE9"/>
<dbReference type="InterPro" id="IPR011042">
    <property type="entry name" value="6-blade_b-propeller_TolB-like"/>
</dbReference>
<dbReference type="PROSITE" id="PS51125">
    <property type="entry name" value="NHL"/>
    <property type="match status" value="1"/>
</dbReference>
<protein>
    <submittedName>
        <fullName evidence="4">SMP-30/gluconolactonase/LRE family protein</fullName>
    </submittedName>
</protein>
<feature type="domain" description="SMP-30/Gluconolactonase/LRE-like region" evidence="3">
    <location>
        <begin position="46"/>
        <end position="287"/>
    </location>
</feature>
<dbReference type="InterPro" id="IPR013658">
    <property type="entry name" value="SGL"/>
</dbReference>
<dbReference type="Proteomes" id="UP000486760">
    <property type="component" value="Unassembled WGS sequence"/>
</dbReference>
<accession>A0A7V7FYE9</accession>
<feature type="repeat" description="NHL" evidence="2">
    <location>
        <begin position="211"/>
        <end position="254"/>
    </location>
</feature>
<evidence type="ECO:0000256" key="2">
    <source>
        <dbReference type="PROSITE-ProRule" id="PRU00504"/>
    </source>
</evidence>
<keyword evidence="1" id="KW-0677">Repeat</keyword>
<sequence>MSLYLPPETRWCEVFSEVPESLRLHEARSGWIDANKPGQSVPSFLEGPVFDSAHNLYLTDIPHGRILRVTPSGEWSMVSRYDGWPNGMKFGPDGRLWIAEYRHGILALDPAGGQPEPVITHVGSESFKGVNDLFFDSRGRLYFTDQGQTGLQDPTGRVYRADIETGRLECLLSNGISPNGLVCDLEETALFVAMTRGNGVWRLPLKDDGPAGKVGMFVQLAGGISGADGLALDEAGNLYVCDAGNGCVWVFDRYGEPLWRLRTPTQGRTVTNLAFGGKNRKTLFMTESATGTVLNVEMEVAGKPLRFGLDDPFES</sequence>
<dbReference type="InterPro" id="IPR051262">
    <property type="entry name" value="SMP-30/CGR1_Lactonase"/>
</dbReference>
<dbReference type="Gene3D" id="2.120.10.30">
    <property type="entry name" value="TolB, C-terminal domain"/>
    <property type="match status" value="1"/>
</dbReference>
<keyword evidence="5" id="KW-1185">Reference proteome</keyword>
<dbReference type="EMBL" id="VTPY01000005">
    <property type="protein sequence ID" value="KAA0011339.1"/>
    <property type="molecule type" value="Genomic_DNA"/>
</dbReference>
<dbReference type="Pfam" id="PF08450">
    <property type="entry name" value="SGL"/>
    <property type="match status" value="1"/>
</dbReference>
<reference evidence="4 5" key="1">
    <citation type="submission" date="2019-08" db="EMBL/GenBank/DDBJ databases">
        <title>Bioinformatics analysis of the strain L3 and L5.</title>
        <authorList>
            <person name="Li X."/>
        </authorList>
    </citation>
    <scope>NUCLEOTIDE SEQUENCE [LARGE SCALE GENOMIC DNA]</scope>
    <source>
        <strain evidence="4 5">L5</strain>
    </source>
</reference>
<proteinExistence type="predicted"/>
<dbReference type="SUPFAM" id="SSF63829">
    <property type="entry name" value="Calcium-dependent phosphotriesterase"/>
    <property type="match status" value="1"/>
</dbReference>
<name>A0A7V7FYE9_9GAMM</name>
<gene>
    <name evidence="4" type="ORF">F0A17_14635</name>
</gene>
<evidence type="ECO:0000256" key="1">
    <source>
        <dbReference type="ARBA" id="ARBA00022737"/>
    </source>
</evidence>
<evidence type="ECO:0000259" key="3">
    <source>
        <dbReference type="Pfam" id="PF08450"/>
    </source>
</evidence>
<organism evidence="4 5">
    <name type="scientific">Billgrantia pellis</name>
    <dbReference type="NCBI Taxonomy" id="2606936"/>
    <lineage>
        <taxon>Bacteria</taxon>
        <taxon>Pseudomonadati</taxon>
        <taxon>Pseudomonadota</taxon>
        <taxon>Gammaproteobacteria</taxon>
        <taxon>Oceanospirillales</taxon>
        <taxon>Halomonadaceae</taxon>
        <taxon>Billgrantia</taxon>
    </lineage>
</organism>
<dbReference type="RefSeq" id="WP_149329079.1">
    <property type="nucleotide sequence ID" value="NZ_VTPY01000005.1"/>
</dbReference>
<dbReference type="InterPro" id="IPR001258">
    <property type="entry name" value="NHL_repeat"/>
</dbReference>
<dbReference type="PANTHER" id="PTHR47572">
    <property type="entry name" value="LIPOPROTEIN-RELATED"/>
    <property type="match status" value="1"/>
</dbReference>